<dbReference type="AlphaFoldDB" id="A0A7J3ZK32"/>
<organism evidence="1">
    <name type="scientific">Fervidicoccus fontis</name>
    <dbReference type="NCBI Taxonomy" id="683846"/>
    <lineage>
        <taxon>Archaea</taxon>
        <taxon>Thermoproteota</taxon>
        <taxon>Thermoprotei</taxon>
        <taxon>Fervidicoccales</taxon>
        <taxon>Fervidicoccaceae</taxon>
        <taxon>Fervidicoccus</taxon>
    </lineage>
</organism>
<evidence type="ECO:0000313" key="1">
    <source>
        <dbReference type="EMBL" id="HHQ80476.1"/>
    </source>
</evidence>
<accession>A0A7J3ZK32</accession>
<proteinExistence type="predicted"/>
<protein>
    <submittedName>
        <fullName evidence="1">Uncharacterized protein</fullName>
    </submittedName>
</protein>
<sequence length="78" mass="8967">MSYLQELKDRIAPELASKGIKVLPKGSSVLRVVKDTEVVMTISDRGDYVELDYKGKSYKYDKWYTKPEHLAKVILGQF</sequence>
<comment type="caution">
    <text evidence="1">The sequence shown here is derived from an EMBL/GenBank/DDBJ whole genome shotgun (WGS) entry which is preliminary data.</text>
</comment>
<name>A0A7J3ZK32_9CREN</name>
<dbReference type="EMBL" id="DRZC01000045">
    <property type="protein sequence ID" value="HHQ80476.1"/>
    <property type="molecule type" value="Genomic_DNA"/>
</dbReference>
<gene>
    <name evidence="1" type="ORF">ENM78_03340</name>
</gene>
<reference evidence="1" key="1">
    <citation type="journal article" date="2020" name="mSystems">
        <title>Genome- and Community-Level Interaction Insights into Carbon Utilization and Element Cycling Functions of Hydrothermarchaeota in Hydrothermal Sediment.</title>
        <authorList>
            <person name="Zhou Z."/>
            <person name="Liu Y."/>
            <person name="Xu W."/>
            <person name="Pan J."/>
            <person name="Luo Z.H."/>
            <person name="Li M."/>
        </authorList>
    </citation>
    <scope>NUCLEOTIDE SEQUENCE [LARGE SCALE GENOMIC DNA]</scope>
    <source>
        <strain evidence="1">SpSt-1116</strain>
    </source>
</reference>